<feature type="transmembrane region" description="Helical" evidence="1">
    <location>
        <begin position="65"/>
        <end position="82"/>
    </location>
</feature>
<evidence type="ECO:0000256" key="1">
    <source>
        <dbReference type="SAM" id="Phobius"/>
    </source>
</evidence>
<dbReference type="Proteomes" id="UP001154272">
    <property type="component" value="Unassembled WGS sequence"/>
</dbReference>
<dbReference type="Pfam" id="PF02681">
    <property type="entry name" value="DUF212"/>
    <property type="match status" value="1"/>
</dbReference>
<gene>
    <name evidence="2" type="ORF">R83534S58_LOCUS804</name>
</gene>
<proteinExistence type="predicted"/>
<dbReference type="EMBL" id="CAMXCH010000001">
    <property type="protein sequence ID" value="CAI3935546.1"/>
    <property type="molecule type" value="Genomic_DNA"/>
</dbReference>
<comment type="caution">
    <text evidence="2">The sequence shown here is derived from an EMBL/GenBank/DDBJ whole genome shotgun (WGS) entry which is preliminary data.</text>
</comment>
<evidence type="ECO:0000313" key="2">
    <source>
        <dbReference type="EMBL" id="CAI3935546.1"/>
    </source>
</evidence>
<sequence>MSFYSYLITPFLAWLCTGSLKFLINSIKAKQLAFKLIGYGGMPSNHSAIVTSMASLIAFKQSINSPAFGVAVTLAFIVIMDANGLRRTVGKHAIAINQVNLDKTEMPPLRERVGHSKGEILAGICVGICVGYIAHLI</sequence>
<dbReference type="PANTHER" id="PTHR31446:SF39">
    <property type="entry name" value="ACID PHOSPHATASE_VANADIUM-DEPENDENT HALOPEROXIDASE-RELATED PROTEIN"/>
    <property type="match status" value="1"/>
</dbReference>
<accession>A0ABN8W923</accession>
<evidence type="ECO:0000313" key="3">
    <source>
        <dbReference type="Proteomes" id="UP001154272"/>
    </source>
</evidence>
<keyword evidence="1" id="KW-0812">Transmembrane</keyword>
<dbReference type="InterPro" id="IPR003832">
    <property type="entry name" value="DUF212"/>
</dbReference>
<feature type="transmembrane region" description="Helical" evidence="1">
    <location>
        <begin position="36"/>
        <end position="59"/>
    </location>
</feature>
<keyword evidence="1" id="KW-0472">Membrane</keyword>
<organism evidence="2 3">
    <name type="scientific">Commensalibacter papalotli</name>
    <name type="common">ex Botero et al. 2024</name>
    <dbReference type="NCBI Taxonomy" id="2972766"/>
    <lineage>
        <taxon>Bacteria</taxon>
        <taxon>Pseudomonadati</taxon>
        <taxon>Pseudomonadota</taxon>
        <taxon>Alphaproteobacteria</taxon>
        <taxon>Acetobacterales</taxon>
        <taxon>Acetobacteraceae</taxon>
    </lineage>
</organism>
<dbReference type="RefSeq" id="WP_282023563.1">
    <property type="nucleotide sequence ID" value="NZ_CAMXCH010000001.1"/>
</dbReference>
<keyword evidence="3" id="KW-1185">Reference proteome</keyword>
<feature type="transmembrane region" description="Helical" evidence="1">
    <location>
        <begin position="6"/>
        <end position="24"/>
    </location>
</feature>
<protein>
    <submittedName>
        <fullName evidence="2">Acid phosphatase family membrane protein YuiD (YuiD)</fullName>
    </submittedName>
</protein>
<keyword evidence="1" id="KW-1133">Transmembrane helix</keyword>
<dbReference type="PANTHER" id="PTHR31446">
    <property type="entry name" value="ACID PHOSPHATASE/VANADIUM-DEPENDENT HALOPEROXIDASE-RELATED PROTEIN"/>
    <property type="match status" value="1"/>
</dbReference>
<reference evidence="2" key="1">
    <citation type="submission" date="2022-10" db="EMBL/GenBank/DDBJ databases">
        <authorList>
            <person name="Botero Cardona J."/>
        </authorList>
    </citation>
    <scope>NUCLEOTIDE SEQUENCE</scope>
    <source>
        <strain evidence="2">R-83534</strain>
    </source>
</reference>
<name>A0ABN8W923_9PROT</name>